<sequence>MIENNNINLRDFYNQLRILQEDYSKDARLNYMLGNLKDHLYHNFFAQKTHAKITSQSGKQEFLDQYLSGISDDIQNSLHNCTGWYNTLDDISFAYDFPTALTIATWYRESTCAYHLPSNKNGPFQIISRDY</sequence>
<reference evidence="1" key="1">
    <citation type="submission" date="2017-02" db="EMBL/GenBank/DDBJ databases">
        <title>Delving into the versatile metabolic prowess of the omnipresent phylum Bacteroidetes.</title>
        <authorList>
            <person name="Nobu M.K."/>
            <person name="Mei R."/>
            <person name="Narihiro T."/>
            <person name="Kuroda K."/>
            <person name="Liu W.-T."/>
        </authorList>
    </citation>
    <scope>NUCLEOTIDE SEQUENCE</scope>
    <source>
        <strain evidence="1">ADurb.Bin160</strain>
    </source>
</reference>
<dbReference type="AlphaFoldDB" id="A0A1V5ZNN9"/>
<protein>
    <submittedName>
        <fullName evidence="1">Uncharacterized protein</fullName>
    </submittedName>
</protein>
<gene>
    <name evidence="1" type="ORF">BWY04_00569</name>
</gene>
<comment type="caution">
    <text evidence="1">The sequence shown here is derived from an EMBL/GenBank/DDBJ whole genome shotgun (WGS) entry which is preliminary data.</text>
</comment>
<evidence type="ECO:0000313" key="1">
    <source>
        <dbReference type="EMBL" id="OQB41859.1"/>
    </source>
</evidence>
<proteinExistence type="predicted"/>
<accession>A0A1V5ZNN9</accession>
<dbReference type="EMBL" id="MWDB01000009">
    <property type="protein sequence ID" value="OQB41859.1"/>
    <property type="molecule type" value="Genomic_DNA"/>
</dbReference>
<organism evidence="1">
    <name type="scientific">candidate division CPR1 bacterium ADurb.Bin160</name>
    <dbReference type="NCBI Taxonomy" id="1852826"/>
    <lineage>
        <taxon>Bacteria</taxon>
        <taxon>candidate division CPR1</taxon>
    </lineage>
</organism>
<dbReference type="Proteomes" id="UP000485621">
    <property type="component" value="Unassembled WGS sequence"/>
</dbReference>
<name>A0A1V5ZNN9_9BACT</name>